<dbReference type="EMBL" id="DAASTL010000027">
    <property type="protein sequence ID" value="HAE6955670.1"/>
    <property type="molecule type" value="Genomic_DNA"/>
</dbReference>
<name>A0A735ISL2_SALTP</name>
<protein>
    <submittedName>
        <fullName evidence="1">Cyclic lactone autoinducer peptide</fullName>
    </submittedName>
</protein>
<dbReference type="NCBIfam" id="TIGR04223">
    <property type="entry name" value="quorum_AgrD"/>
    <property type="match status" value="1"/>
</dbReference>
<dbReference type="AlphaFoldDB" id="A0A735ISL2"/>
<sequence>MATLAIVLERRLISFVLKSVTLMNASNACFFFHNI</sequence>
<dbReference type="InterPro" id="IPR009229">
    <property type="entry name" value="AgrD"/>
</dbReference>
<evidence type="ECO:0000313" key="1">
    <source>
        <dbReference type="EMBL" id="HAE6955670.1"/>
    </source>
</evidence>
<reference evidence="1" key="2">
    <citation type="submission" date="2018-07" db="EMBL/GenBank/DDBJ databases">
        <authorList>
            <consortium name="NCBI Pathogen Detection Project"/>
        </authorList>
    </citation>
    <scope>NUCLEOTIDE SEQUENCE</scope>
    <source>
        <strain evidence="1">CDC 1426/67</strain>
    </source>
</reference>
<reference evidence="1" key="1">
    <citation type="journal article" date="2018" name="Genome Biol.">
        <title>SKESA: strategic k-mer extension for scrupulous assemblies.</title>
        <authorList>
            <person name="Souvorov A."/>
            <person name="Agarwala R."/>
            <person name="Lipman D.J."/>
        </authorList>
    </citation>
    <scope>NUCLEOTIDE SEQUENCE</scope>
    <source>
        <strain evidence="1">CDC 1426/67</strain>
    </source>
</reference>
<accession>A0A735ISL2</accession>
<organism evidence="1">
    <name type="scientific">Salmonella typhisuis</name>
    <dbReference type="NCBI Taxonomy" id="41529"/>
    <lineage>
        <taxon>Bacteria</taxon>
        <taxon>Pseudomonadati</taxon>
        <taxon>Pseudomonadota</taxon>
        <taxon>Gammaproteobacteria</taxon>
        <taxon>Enterobacterales</taxon>
        <taxon>Enterobacteriaceae</taxon>
        <taxon>Salmonella</taxon>
    </lineage>
</organism>
<proteinExistence type="predicted"/>
<comment type="caution">
    <text evidence="1">The sequence shown here is derived from an EMBL/GenBank/DDBJ whole genome shotgun (WGS) entry which is preliminary data.</text>
</comment>
<gene>
    <name evidence="1" type="ORF">GND37_003549</name>
</gene>